<evidence type="ECO:0000313" key="1">
    <source>
        <dbReference type="EMBL" id="GLQ71873.1"/>
    </source>
</evidence>
<evidence type="ECO:0000313" key="2">
    <source>
        <dbReference type="Proteomes" id="UP001156690"/>
    </source>
</evidence>
<name>A0AAV5NNN6_9VIBR</name>
<protein>
    <submittedName>
        <fullName evidence="1">Uncharacterized protein</fullName>
    </submittedName>
</protein>
<organism evidence="1 2">
    <name type="scientific">Vibrio penaeicida</name>
    <dbReference type="NCBI Taxonomy" id="104609"/>
    <lineage>
        <taxon>Bacteria</taxon>
        <taxon>Pseudomonadati</taxon>
        <taxon>Pseudomonadota</taxon>
        <taxon>Gammaproteobacteria</taxon>
        <taxon>Vibrionales</taxon>
        <taxon>Vibrionaceae</taxon>
        <taxon>Vibrio</taxon>
    </lineage>
</organism>
<keyword evidence="2" id="KW-1185">Reference proteome</keyword>
<reference evidence="2" key="1">
    <citation type="journal article" date="2019" name="Int. J. Syst. Evol. Microbiol.">
        <title>The Global Catalogue of Microorganisms (GCM) 10K type strain sequencing project: providing services to taxonomists for standard genome sequencing and annotation.</title>
        <authorList>
            <consortium name="The Broad Institute Genomics Platform"/>
            <consortium name="The Broad Institute Genome Sequencing Center for Infectious Disease"/>
            <person name="Wu L."/>
            <person name="Ma J."/>
        </authorList>
    </citation>
    <scope>NUCLEOTIDE SEQUENCE [LARGE SCALE GENOMIC DNA]</scope>
    <source>
        <strain evidence="2">NBRC 15640</strain>
    </source>
</reference>
<dbReference type="EMBL" id="BSNX01000008">
    <property type="protein sequence ID" value="GLQ71873.1"/>
    <property type="molecule type" value="Genomic_DNA"/>
</dbReference>
<accession>A0AAV5NNN6</accession>
<dbReference type="AlphaFoldDB" id="A0AAV5NNN6"/>
<dbReference type="Proteomes" id="UP001156690">
    <property type="component" value="Unassembled WGS sequence"/>
</dbReference>
<gene>
    <name evidence="1" type="ORF">GCM10007932_12330</name>
</gene>
<sequence length="73" mass="8386">MATIGKAKVKSRECSNLIADVFRGIEKGRKKISWYSRGDYTTGVNDTFACCRSDIAKLYHLWNSYLRQCLSME</sequence>
<comment type="caution">
    <text evidence="1">The sequence shown here is derived from an EMBL/GenBank/DDBJ whole genome shotgun (WGS) entry which is preliminary data.</text>
</comment>
<proteinExistence type="predicted"/>